<evidence type="ECO:0000256" key="5">
    <source>
        <dbReference type="ARBA" id="ARBA00022741"/>
    </source>
</evidence>
<dbReference type="PANTHER" id="PTHR44899">
    <property type="entry name" value="CAMK FAMILY PROTEIN KINASE"/>
    <property type="match status" value="1"/>
</dbReference>
<dbReference type="InterPro" id="IPR017441">
    <property type="entry name" value="Protein_kinase_ATP_BS"/>
</dbReference>
<comment type="caution">
    <text evidence="13">The sequence shown here is derived from an EMBL/GenBank/DDBJ whole genome shotgun (WGS) entry which is preliminary data.</text>
</comment>
<dbReference type="SUPFAM" id="SSF56112">
    <property type="entry name" value="Protein kinase-like (PK-like)"/>
    <property type="match status" value="1"/>
</dbReference>
<evidence type="ECO:0000256" key="4">
    <source>
        <dbReference type="ARBA" id="ARBA00022679"/>
    </source>
</evidence>
<dbReference type="PROSITE" id="PS00108">
    <property type="entry name" value="PROTEIN_KINASE_ST"/>
    <property type="match status" value="1"/>
</dbReference>
<feature type="domain" description="Protein kinase" evidence="12">
    <location>
        <begin position="4"/>
        <end position="264"/>
    </location>
</feature>
<sequence length="275" mass="31252">MDFYNVIELLGQGSYGTVYLCEKKHNKQKLVAKQIPTQLMGDDFKKAENEVSILRSLNHPNIIEYYHNYVEHRTFFIIMEYASGGTLQQYLAQRKESNQYLEPQTAMDYFCQILMGLDHVHEKGIVHRDLKCENIFITGKDKNVLKIGDFGISKLMSNNYFANTIIGTCNYAAPEICDGKPYNNKTDIWALGCILYELCALEKMFQGTVTNVVLSIAKGKIKSINTRKYGKQMQELLNLLLKTDPAQRPDTKSIMALGDVFPSLYSLSVSLGCIL</sequence>
<evidence type="ECO:0000313" key="13">
    <source>
        <dbReference type="EMBL" id="KAL1488545.1"/>
    </source>
</evidence>
<keyword evidence="3 11" id="KW-0723">Serine/threonine-protein kinase</keyword>
<keyword evidence="6" id="KW-0418">Kinase</keyword>
<keyword evidence="5 10" id="KW-0547">Nucleotide-binding</keyword>
<dbReference type="EMBL" id="JBDJPC010000014">
    <property type="protein sequence ID" value="KAL1488545.1"/>
    <property type="molecule type" value="Genomic_DNA"/>
</dbReference>
<comment type="catalytic activity">
    <reaction evidence="9">
        <text>L-seryl-[protein] + ATP = O-phospho-L-seryl-[protein] + ADP + H(+)</text>
        <dbReference type="Rhea" id="RHEA:17989"/>
        <dbReference type="Rhea" id="RHEA-COMP:9863"/>
        <dbReference type="Rhea" id="RHEA-COMP:11604"/>
        <dbReference type="ChEBI" id="CHEBI:15378"/>
        <dbReference type="ChEBI" id="CHEBI:29999"/>
        <dbReference type="ChEBI" id="CHEBI:30616"/>
        <dbReference type="ChEBI" id="CHEBI:83421"/>
        <dbReference type="ChEBI" id="CHEBI:456216"/>
        <dbReference type="EC" id="2.7.11.1"/>
    </reaction>
</comment>
<dbReference type="PANTHER" id="PTHR44899:SF3">
    <property type="entry name" value="SERINE_THREONINE-PROTEIN KINASE NEK1"/>
    <property type="match status" value="1"/>
</dbReference>
<dbReference type="EC" id="2.7.11.1" evidence="2"/>
<dbReference type="AlphaFoldDB" id="A0ABD1E2H5"/>
<dbReference type="GO" id="GO:0004674">
    <property type="term" value="F:protein serine/threonine kinase activity"/>
    <property type="evidence" value="ECO:0007669"/>
    <property type="project" value="UniProtKB-KW"/>
</dbReference>
<dbReference type="InterPro" id="IPR000719">
    <property type="entry name" value="Prot_kinase_dom"/>
</dbReference>
<evidence type="ECO:0000256" key="2">
    <source>
        <dbReference type="ARBA" id="ARBA00012513"/>
    </source>
</evidence>
<dbReference type="InterPro" id="IPR008271">
    <property type="entry name" value="Ser/Thr_kinase_AS"/>
</dbReference>
<evidence type="ECO:0000256" key="7">
    <source>
        <dbReference type="ARBA" id="ARBA00022840"/>
    </source>
</evidence>
<comment type="similarity">
    <text evidence="1">Belongs to the protein kinase superfamily. NEK Ser/Thr protein kinase family. NIMA subfamily.</text>
</comment>
<dbReference type="InterPro" id="IPR011009">
    <property type="entry name" value="Kinase-like_dom_sf"/>
</dbReference>
<evidence type="ECO:0000256" key="9">
    <source>
        <dbReference type="ARBA" id="ARBA00048679"/>
    </source>
</evidence>
<evidence type="ECO:0000256" key="1">
    <source>
        <dbReference type="ARBA" id="ARBA00010886"/>
    </source>
</evidence>
<dbReference type="PROSITE" id="PS50011">
    <property type="entry name" value="PROTEIN_KINASE_DOM"/>
    <property type="match status" value="1"/>
</dbReference>
<dbReference type="InterPro" id="IPR051131">
    <property type="entry name" value="NEK_Ser/Thr_kinase_NIMA"/>
</dbReference>
<evidence type="ECO:0000256" key="6">
    <source>
        <dbReference type="ARBA" id="ARBA00022777"/>
    </source>
</evidence>
<dbReference type="PIRSF" id="PIRSF000654">
    <property type="entry name" value="Integrin-linked_kinase"/>
    <property type="match status" value="1"/>
</dbReference>
<keyword evidence="14" id="KW-1185">Reference proteome</keyword>
<evidence type="ECO:0000256" key="3">
    <source>
        <dbReference type="ARBA" id="ARBA00022527"/>
    </source>
</evidence>
<dbReference type="Pfam" id="PF00069">
    <property type="entry name" value="Pkinase"/>
    <property type="match status" value="1"/>
</dbReference>
<feature type="binding site" evidence="10">
    <location>
        <position position="33"/>
    </location>
    <ligand>
        <name>ATP</name>
        <dbReference type="ChEBI" id="CHEBI:30616"/>
    </ligand>
</feature>
<evidence type="ECO:0000313" key="14">
    <source>
        <dbReference type="Proteomes" id="UP001566132"/>
    </source>
</evidence>
<proteinExistence type="inferred from homology"/>
<evidence type="ECO:0000256" key="11">
    <source>
        <dbReference type="RuleBase" id="RU000304"/>
    </source>
</evidence>
<evidence type="ECO:0000256" key="10">
    <source>
        <dbReference type="PROSITE-ProRule" id="PRU10141"/>
    </source>
</evidence>
<dbReference type="PROSITE" id="PS00107">
    <property type="entry name" value="PROTEIN_KINASE_ATP"/>
    <property type="match status" value="1"/>
</dbReference>
<comment type="catalytic activity">
    <reaction evidence="8">
        <text>L-threonyl-[protein] + ATP = O-phospho-L-threonyl-[protein] + ADP + H(+)</text>
        <dbReference type="Rhea" id="RHEA:46608"/>
        <dbReference type="Rhea" id="RHEA-COMP:11060"/>
        <dbReference type="Rhea" id="RHEA-COMP:11605"/>
        <dbReference type="ChEBI" id="CHEBI:15378"/>
        <dbReference type="ChEBI" id="CHEBI:30013"/>
        <dbReference type="ChEBI" id="CHEBI:30616"/>
        <dbReference type="ChEBI" id="CHEBI:61977"/>
        <dbReference type="ChEBI" id="CHEBI:456216"/>
        <dbReference type="EC" id="2.7.11.1"/>
    </reaction>
</comment>
<accession>A0ABD1E2H5</accession>
<dbReference type="FunFam" id="1.10.510.10:FF:000571">
    <property type="entry name" value="Maternal embryonic leucine zipper kinase"/>
    <property type="match status" value="1"/>
</dbReference>
<gene>
    <name evidence="13" type="ORF">ABEB36_015009</name>
</gene>
<evidence type="ECO:0000256" key="8">
    <source>
        <dbReference type="ARBA" id="ARBA00047899"/>
    </source>
</evidence>
<protein>
    <recommendedName>
        <fullName evidence="2">non-specific serine/threonine protein kinase</fullName>
        <ecNumber evidence="2">2.7.11.1</ecNumber>
    </recommendedName>
</protein>
<organism evidence="13 14">
    <name type="scientific">Hypothenemus hampei</name>
    <name type="common">Coffee berry borer</name>
    <dbReference type="NCBI Taxonomy" id="57062"/>
    <lineage>
        <taxon>Eukaryota</taxon>
        <taxon>Metazoa</taxon>
        <taxon>Ecdysozoa</taxon>
        <taxon>Arthropoda</taxon>
        <taxon>Hexapoda</taxon>
        <taxon>Insecta</taxon>
        <taxon>Pterygota</taxon>
        <taxon>Neoptera</taxon>
        <taxon>Endopterygota</taxon>
        <taxon>Coleoptera</taxon>
        <taxon>Polyphaga</taxon>
        <taxon>Cucujiformia</taxon>
        <taxon>Curculionidae</taxon>
        <taxon>Scolytinae</taxon>
        <taxon>Hypothenemus</taxon>
    </lineage>
</organism>
<name>A0ABD1E2H5_HYPHA</name>
<dbReference type="SMART" id="SM00220">
    <property type="entry name" value="S_TKc"/>
    <property type="match status" value="1"/>
</dbReference>
<dbReference type="Proteomes" id="UP001566132">
    <property type="component" value="Unassembled WGS sequence"/>
</dbReference>
<dbReference type="GO" id="GO:0005524">
    <property type="term" value="F:ATP binding"/>
    <property type="evidence" value="ECO:0007669"/>
    <property type="project" value="UniProtKB-UniRule"/>
</dbReference>
<reference evidence="13 14" key="1">
    <citation type="submission" date="2024-05" db="EMBL/GenBank/DDBJ databases">
        <title>Genetic variation in Jamaican populations of the coffee berry borer (Hypothenemus hampei).</title>
        <authorList>
            <person name="Errbii M."/>
            <person name="Myrie A."/>
        </authorList>
    </citation>
    <scope>NUCLEOTIDE SEQUENCE [LARGE SCALE GENOMIC DNA]</scope>
    <source>
        <strain evidence="13">JA-Hopewell-2020-01-JO</strain>
        <tissue evidence="13">Whole body</tissue>
    </source>
</reference>
<keyword evidence="4" id="KW-0808">Transferase</keyword>
<evidence type="ECO:0000259" key="12">
    <source>
        <dbReference type="PROSITE" id="PS50011"/>
    </source>
</evidence>
<dbReference type="Gene3D" id="1.10.510.10">
    <property type="entry name" value="Transferase(Phosphotransferase) domain 1"/>
    <property type="match status" value="1"/>
</dbReference>
<keyword evidence="7 10" id="KW-0067">ATP-binding</keyword>